<evidence type="ECO:0000256" key="1">
    <source>
        <dbReference type="SAM" id="MobiDB-lite"/>
    </source>
</evidence>
<protein>
    <submittedName>
        <fullName evidence="2">Uncharacterized protein</fullName>
    </submittedName>
</protein>
<name>A0ABD1CJ70_CULPP</name>
<sequence length="115" mass="12514">MSIAESGGTPGGKVGKQGPDPASRFICSMISQNRREEGVYHSVPESNNGLVARPPWRSTDALSKNLHDLSLLHYMGNTGATTENRGVRSAAHRTERNWLREQQKASHVPSHPGEA</sequence>
<evidence type="ECO:0000313" key="3">
    <source>
        <dbReference type="Proteomes" id="UP001562425"/>
    </source>
</evidence>
<evidence type="ECO:0000313" key="2">
    <source>
        <dbReference type="EMBL" id="KAL1376445.1"/>
    </source>
</evidence>
<accession>A0ABD1CJ70</accession>
<feature type="region of interest" description="Disordered" evidence="1">
    <location>
        <begin position="36"/>
        <end position="55"/>
    </location>
</feature>
<comment type="caution">
    <text evidence="2">The sequence shown here is derived from an EMBL/GenBank/DDBJ whole genome shotgun (WGS) entry which is preliminary data.</text>
</comment>
<feature type="region of interest" description="Disordered" evidence="1">
    <location>
        <begin position="1"/>
        <end position="24"/>
    </location>
</feature>
<gene>
    <name evidence="2" type="ORF">pipiens_016893</name>
</gene>
<feature type="region of interest" description="Disordered" evidence="1">
    <location>
        <begin position="78"/>
        <end position="115"/>
    </location>
</feature>
<dbReference type="Proteomes" id="UP001562425">
    <property type="component" value="Unassembled WGS sequence"/>
</dbReference>
<feature type="compositionally biased region" description="Basic and acidic residues" evidence="1">
    <location>
        <begin position="92"/>
        <end position="104"/>
    </location>
</feature>
<dbReference type="AlphaFoldDB" id="A0ABD1CJ70"/>
<reference evidence="2 3" key="1">
    <citation type="submission" date="2024-05" db="EMBL/GenBank/DDBJ databases">
        <title>Culex pipiens pipiens assembly and annotation.</title>
        <authorList>
            <person name="Alout H."/>
            <person name="Durand T."/>
        </authorList>
    </citation>
    <scope>NUCLEOTIDE SEQUENCE [LARGE SCALE GENOMIC DNA]</scope>
    <source>
        <strain evidence="2">HA-2024</strain>
        <tissue evidence="2">Whole body</tissue>
    </source>
</reference>
<organism evidence="2 3">
    <name type="scientific">Culex pipiens pipiens</name>
    <name type="common">Northern house mosquito</name>
    <dbReference type="NCBI Taxonomy" id="38569"/>
    <lineage>
        <taxon>Eukaryota</taxon>
        <taxon>Metazoa</taxon>
        <taxon>Ecdysozoa</taxon>
        <taxon>Arthropoda</taxon>
        <taxon>Hexapoda</taxon>
        <taxon>Insecta</taxon>
        <taxon>Pterygota</taxon>
        <taxon>Neoptera</taxon>
        <taxon>Endopterygota</taxon>
        <taxon>Diptera</taxon>
        <taxon>Nematocera</taxon>
        <taxon>Culicoidea</taxon>
        <taxon>Culicidae</taxon>
        <taxon>Culicinae</taxon>
        <taxon>Culicini</taxon>
        <taxon>Culex</taxon>
        <taxon>Culex</taxon>
    </lineage>
</organism>
<keyword evidence="3" id="KW-1185">Reference proteome</keyword>
<proteinExistence type="predicted"/>
<dbReference type="EMBL" id="JBEHCU010011680">
    <property type="protein sequence ID" value="KAL1376445.1"/>
    <property type="molecule type" value="Genomic_DNA"/>
</dbReference>